<comment type="caution">
    <text evidence="1">The sequence shown here is derived from an EMBL/GenBank/DDBJ whole genome shotgun (WGS) entry which is preliminary data.</text>
</comment>
<protein>
    <submittedName>
        <fullName evidence="1">Uncharacterized protein</fullName>
    </submittedName>
</protein>
<keyword evidence="2" id="KW-1185">Reference proteome</keyword>
<evidence type="ECO:0000313" key="1">
    <source>
        <dbReference type="EMBL" id="GBN98774.1"/>
    </source>
</evidence>
<gene>
    <name evidence="1" type="ORF">AVEN_1494_1</name>
</gene>
<proteinExistence type="predicted"/>
<accession>A0A4Y2TDQ7</accession>
<organism evidence="1 2">
    <name type="scientific">Araneus ventricosus</name>
    <name type="common">Orbweaver spider</name>
    <name type="synonym">Epeira ventricosa</name>
    <dbReference type="NCBI Taxonomy" id="182803"/>
    <lineage>
        <taxon>Eukaryota</taxon>
        <taxon>Metazoa</taxon>
        <taxon>Ecdysozoa</taxon>
        <taxon>Arthropoda</taxon>
        <taxon>Chelicerata</taxon>
        <taxon>Arachnida</taxon>
        <taxon>Araneae</taxon>
        <taxon>Araneomorphae</taxon>
        <taxon>Entelegynae</taxon>
        <taxon>Araneoidea</taxon>
        <taxon>Araneidae</taxon>
        <taxon>Araneus</taxon>
    </lineage>
</organism>
<name>A0A4Y2TDQ7_ARAVE</name>
<dbReference type="Proteomes" id="UP000499080">
    <property type="component" value="Unassembled WGS sequence"/>
</dbReference>
<dbReference type="AlphaFoldDB" id="A0A4Y2TDQ7"/>
<reference evidence="1 2" key="1">
    <citation type="journal article" date="2019" name="Sci. Rep.">
        <title>Orb-weaving spider Araneus ventricosus genome elucidates the spidroin gene catalogue.</title>
        <authorList>
            <person name="Kono N."/>
            <person name="Nakamura H."/>
            <person name="Ohtoshi R."/>
            <person name="Moran D.A.P."/>
            <person name="Shinohara A."/>
            <person name="Yoshida Y."/>
            <person name="Fujiwara M."/>
            <person name="Mori M."/>
            <person name="Tomita M."/>
            <person name="Arakawa K."/>
        </authorList>
    </citation>
    <scope>NUCLEOTIDE SEQUENCE [LARGE SCALE GENOMIC DNA]</scope>
</reference>
<dbReference type="EMBL" id="BGPR01027917">
    <property type="protein sequence ID" value="GBN98774.1"/>
    <property type="molecule type" value="Genomic_DNA"/>
</dbReference>
<evidence type="ECO:0000313" key="2">
    <source>
        <dbReference type="Proteomes" id="UP000499080"/>
    </source>
</evidence>
<feature type="non-terminal residue" evidence="1">
    <location>
        <position position="84"/>
    </location>
</feature>
<sequence>MTRRLDFKTRPSMRLYRPTDKSAFELAYLNFYRTLHSAGIRTAPILSLLAIQVFELPAFTPDWDIKINELPLTDFVKNLSRNLQ</sequence>